<dbReference type="AlphaFoldDB" id="A0A9N8VPM0"/>
<sequence>MDQTNSSIGSSSESTEIRIKTGFSMSIQSAGVKRLEKSSAFVSEKTKKRRVNVDNRDEEFDHQEQTSKRHVCVAAVKYAPTTAHDIISVRSLTGTKEDEDVRDLEKKDIHDEIKPPQDEDQKLRQLALNELMKASDPEDLTENSQNLLVLPQKENSYTQETKVKADDAESFRQLIENHPDEKKIDYGRVPIQEFGAALLRGMGWKPGMSIGKNQSNKAVKLYEPQHRPALLGLGASVLPTSKTQERRSKYTNGEMNQKLEVEQTNTRSSSDPDQKSKSSTGEKSNRSRRRRSSSRDRTSSGSHRSISTKSYSDYRGKKSSSKSASKIDKSESSSRSRRHQSDSHDRSSSSRSAKYYSDYNR</sequence>
<keyword evidence="7" id="KW-1185">Reference proteome</keyword>
<accession>A0A9N8VPM0</accession>
<name>A0A9N8VPM0_9GLOM</name>
<organism evidence="6 7">
    <name type="scientific">Ambispora gerdemannii</name>
    <dbReference type="NCBI Taxonomy" id="144530"/>
    <lineage>
        <taxon>Eukaryota</taxon>
        <taxon>Fungi</taxon>
        <taxon>Fungi incertae sedis</taxon>
        <taxon>Mucoromycota</taxon>
        <taxon>Glomeromycotina</taxon>
        <taxon>Glomeromycetes</taxon>
        <taxon>Archaeosporales</taxon>
        <taxon>Ambisporaceae</taxon>
        <taxon>Ambispora</taxon>
    </lineage>
</organism>
<dbReference type="PROSITE" id="PS50174">
    <property type="entry name" value="G_PATCH"/>
    <property type="match status" value="1"/>
</dbReference>
<evidence type="ECO:0000259" key="5">
    <source>
        <dbReference type="PROSITE" id="PS50174"/>
    </source>
</evidence>
<keyword evidence="3" id="KW-0539">Nucleus</keyword>
<feature type="compositionally biased region" description="Low complexity" evidence="4">
    <location>
        <begin position="349"/>
        <end position="361"/>
    </location>
</feature>
<feature type="compositionally biased region" description="Low complexity" evidence="4">
    <location>
        <begin position="1"/>
        <end position="14"/>
    </location>
</feature>
<evidence type="ECO:0000313" key="6">
    <source>
        <dbReference type="EMBL" id="CAG8461913.1"/>
    </source>
</evidence>
<comment type="subcellular location">
    <subcellularLocation>
        <location evidence="1">Nucleus</location>
    </subcellularLocation>
</comment>
<dbReference type="InterPro" id="IPR000467">
    <property type="entry name" value="G_patch_dom"/>
</dbReference>
<dbReference type="GO" id="GO:0000398">
    <property type="term" value="P:mRNA splicing, via spliceosome"/>
    <property type="evidence" value="ECO:0007669"/>
    <property type="project" value="InterPro"/>
</dbReference>
<dbReference type="Proteomes" id="UP000789831">
    <property type="component" value="Unassembled WGS sequence"/>
</dbReference>
<evidence type="ECO:0000256" key="4">
    <source>
        <dbReference type="SAM" id="MobiDB-lite"/>
    </source>
</evidence>
<gene>
    <name evidence="6" type="ORF">AGERDE_LOCUS2297</name>
</gene>
<dbReference type="GO" id="GO:0005681">
    <property type="term" value="C:spliceosomal complex"/>
    <property type="evidence" value="ECO:0007669"/>
    <property type="project" value="TreeGrafter"/>
</dbReference>
<dbReference type="SMART" id="SM00443">
    <property type="entry name" value="G_patch"/>
    <property type="match status" value="1"/>
</dbReference>
<reference evidence="6" key="1">
    <citation type="submission" date="2021-06" db="EMBL/GenBank/DDBJ databases">
        <authorList>
            <person name="Kallberg Y."/>
            <person name="Tangrot J."/>
            <person name="Rosling A."/>
        </authorList>
    </citation>
    <scope>NUCLEOTIDE SEQUENCE</scope>
    <source>
        <strain evidence="6">MT106</strain>
    </source>
</reference>
<feature type="compositionally biased region" description="Basic and acidic residues" evidence="4">
    <location>
        <begin position="325"/>
        <end position="348"/>
    </location>
</feature>
<feature type="region of interest" description="Disordered" evidence="4">
    <location>
        <begin position="1"/>
        <end position="66"/>
    </location>
</feature>
<comment type="caution">
    <text evidence="6">The sequence shown here is derived from an EMBL/GenBank/DDBJ whole genome shotgun (WGS) entry which is preliminary data.</text>
</comment>
<dbReference type="InterPro" id="IPR026822">
    <property type="entry name" value="Spp2/MOS2_G-patch"/>
</dbReference>
<dbReference type="GO" id="GO:0003676">
    <property type="term" value="F:nucleic acid binding"/>
    <property type="evidence" value="ECO:0007669"/>
    <property type="project" value="InterPro"/>
</dbReference>
<feature type="domain" description="G-patch" evidence="5">
    <location>
        <begin position="191"/>
        <end position="238"/>
    </location>
</feature>
<evidence type="ECO:0000256" key="1">
    <source>
        <dbReference type="ARBA" id="ARBA00004123"/>
    </source>
</evidence>
<feature type="region of interest" description="Disordered" evidence="4">
    <location>
        <begin position="233"/>
        <end position="361"/>
    </location>
</feature>
<dbReference type="InterPro" id="IPR045166">
    <property type="entry name" value="Spp2-like"/>
</dbReference>
<evidence type="ECO:0000256" key="3">
    <source>
        <dbReference type="ARBA" id="ARBA00023242"/>
    </source>
</evidence>
<protein>
    <submittedName>
        <fullName evidence="6">368_t:CDS:1</fullName>
    </submittedName>
</protein>
<dbReference type="Pfam" id="PF12656">
    <property type="entry name" value="G-patch_2"/>
    <property type="match status" value="1"/>
</dbReference>
<dbReference type="OrthoDB" id="5577072at2759"/>
<comment type="similarity">
    <text evidence="2">Belongs to the SPP2 family.</text>
</comment>
<proteinExistence type="inferred from homology"/>
<dbReference type="PANTHER" id="PTHR15818">
    <property type="entry name" value="G PATCH AND KOW-CONTAINING"/>
    <property type="match status" value="1"/>
</dbReference>
<evidence type="ECO:0000313" key="7">
    <source>
        <dbReference type="Proteomes" id="UP000789831"/>
    </source>
</evidence>
<dbReference type="PANTHER" id="PTHR15818:SF2">
    <property type="entry name" value="G-PATCH DOMAIN AND KOW MOTIFS-CONTAINING PROTEIN"/>
    <property type="match status" value="1"/>
</dbReference>
<dbReference type="EMBL" id="CAJVPL010000188">
    <property type="protein sequence ID" value="CAG8461913.1"/>
    <property type="molecule type" value="Genomic_DNA"/>
</dbReference>
<evidence type="ECO:0000256" key="2">
    <source>
        <dbReference type="ARBA" id="ARBA00008576"/>
    </source>
</evidence>